<dbReference type="InterPro" id="IPR041677">
    <property type="entry name" value="DNA2/NAM7_AAA_11"/>
</dbReference>
<feature type="compositionally biased region" description="Low complexity" evidence="1">
    <location>
        <begin position="141"/>
        <end position="152"/>
    </location>
</feature>
<feature type="compositionally biased region" description="Polar residues" evidence="1">
    <location>
        <begin position="62"/>
        <end position="72"/>
    </location>
</feature>
<dbReference type="SUPFAM" id="SSF52540">
    <property type="entry name" value="P-loop containing nucleoside triphosphate hydrolases"/>
    <property type="match status" value="1"/>
</dbReference>
<evidence type="ECO:0008006" key="6">
    <source>
        <dbReference type="Google" id="ProtNLM"/>
    </source>
</evidence>
<dbReference type="CDD" id="cd18808">
    <property type="entry name" value="SF1_C_Upf1"/>
    <property type="match status" value="1"/>
</dbReference>
<dbReference type="PANTHER" id="PTHR10887">
    <property type="entry name" value="DNA2/NAM7 HELICASE FAMILY"/>
    <property type="match status" value="1"/>
</dbReference>
<feature type="region of interest" description="Disordered" evidence="1">
    <location>
        <begin position="363"/>
        <end position="388"/>
    </location>
</feature>
<dbReference type="InterPro" id="IPR045055">
    <property type="entry name" value="DNA2/NAM7-like"/>
</dbReference>
<dbReference type="Pfam" id="PF13086">
    <property type="entry name" value="AAA_11"/>
    <property type="match status" value="1"/>
</dbReference>
<gene>
    <name evidence="4" type="ORF">OC846_001539</name>
</gene>
<protein>
    <recommendedName>
        <fullName evidence="6">AAA+ ATPase domain-containing protein</fullName>
    </recommendedName>
</protein>
<dbReference type="InterPro" id="IPR027417">
    <property type="entry name" value="P-loop_NTPase"/>
</dbReference>
<comment type="caution">
    <text evidence="4">The sequence shown here is derived from an EMBL/GenBank/DDBJ whole genome shotgun (WGS) entry which is preliminary data.</text>
</comment>
<feature type="compositionally biased region" description="Polar residues" evidence="1">
    <location>
        <begin position="546"/>
        <end position="564"/>
    </location>
</feature>
<dbReference type="InterPro" id="IPR041679">
    <property type="entry name" value="DNA2/NAM7-like_C"/>
</dbReference>
<organism evidence="4 5">
    <name type="scientific">Tilletia horrida</name>
    <dbReference type="NCBI Taxonomy" id="155126"/>
    <lineage>
        <taxon>Eukaryota</taxon>
        <taxon>Fungi</taxon>
        <taxon>Dikarya</taxon>
        <taxon>Basidiomycota</taxon>
        <taxon>Ustilaginomycotina</taxon>
        <taxon>Exobasidiomycetes</taxon>
        <taxon>Tilletiales</taxon>
        <taxon>Tilletiaceae</taxon>
        <taxon>Tilletia</taxon>
    </lineage>
</organism>
<dbReference type="Pfam" id="PF13087">
    <property type="entry name" value="AAA_12"/>
    <property type="match status" value="1"/>
</dbReference>
<feature type="region of interest" description="Disordered" evidence="1">
    <location>
        <begin position="276"/>
        <end position="296"/>
    </location>
</feature>
<accession>A0AAN6GYN2</accession>
<keyword evidence="5" id="KW-1185">Reference proteome</keyword>
<evidence type="ECO:0000313" key="4">
    <source>
        <dbReference type="EMBL" id="KAK0555873.1"/>
    </source>
</evidence>
<feature type="compositionally biased region" description="Polar residues" evidence="1">
    <location>
        <begin position="773"/>
        <end position="784"/>
    </location>
</feature>
<dbReference type="AlphaFoldDB" id="A0AAN6GYN2"/>
<evidence type="ECO:0000256" key="1">
    <source>
        <dbReference type="SAM" id="MobiDB-lite"/>
    </source>
</evidence>
<dbReference type="Gene3D" id="3.40.50.300">
    <property type="entry name" value="P-loop containing nucleotide triphosphate hydrolases"/>
    <property type="match status" value="2"/>
</dbReference>
<feature type="domain" description="DNA2/NAM7 helicase-like C-terminal" evidence="3">
    <location>
        <begin position="890"/>
        <end position="1129"/>
    </location>
</feature>
<feature type="region of interest" description="Disordered" evidence="1">
    <location>
        <begin position="538"/>
        <end position="564"/>
    </location>
</feature>
<dbReference type="InterPro" id="IPR047187">
    <property type="entry name" value="SF1_C_Upf1"/>
</dbReference>
<feature type="region of interest" description="Disordered" evidence="1">
    <location>
        <begin position="761"/>
        <end position="786"/>
    </location>
</feature>
<feature type="domain" description="DNA2/NAM7 helicase helicase" evidence="2">
    <location>
        <begin position="593"/>
        <end position="882"/>
    </location>
</feature>
<feature type="region of interest" description="Disordered" evidence="1">
    <location>
        <begin position="57"/>
        <end position="105"/>
    </location>
</feature>
<reference evidence="4" key="1">
    <citation type="journal article" date="2023" name="PhytoFront">
        <title>Draft Genome Resources of Seven Strains of Tilletia horrida, Causal Agent of Kernel Smut of Rice.</title>
        <authorList>
            <person name="Khanal S."/>
            <person name="Antony Babu S."/>
            <person name="Zhou X.G."/>
        </authorList>
    </citation>
    <scope>NUCLEOTIDE SEQUENCE</scope>
    <source>
        <strain evidence="4">TX6</strain>
    </source>
</reference>
<dbReference type="GO" id="GO:0003724">
    <property type="term" value="F:RNA helicase activity"/>
    <property type="evidence" value="ECO:0007669"/>
    <property type="project" value="TreeGrafter"/>
</dbReference>
<name>A0AAN6GYN2_9BASI</name>
<dbReference type="Proteomes" id="UP001176517">
    <property type="component" value="Unassembled WGS sequence"/>
</dbReference>
<dbReference type="GO" id="GO:0000184">
    <property type="term" value="P:nuclear-transcribed mRNA catabolic process, nonsense-mediated decay"/>
    <property type="evidence" value="ECO:0007669"/>
    <property type="project" value="TreeGrafter"/>
</dbReference>
<feature type="compositionally biased region" description="Polar residues" evidence="1">
    <location>
        <begin position="89"/>
        <end position="98"/>
    </location>
</feature>
<feature type="region of interest" description="Disordered" evidence="1">
    <location>
        <begin position="141"/>
        <end position="188"/>
    </location>
</feature>
<evidence type="ECO:0000259" key="2">
    <source>
        <dbReference type="Pfam" id="PF13086"/>
    </source>
</evidence>
<proteinExistence type="predicted"/>
<evidence type="ECO:0000259" key="3">
    <source>
        <dbReference type="Pfam" id="PF13087"/>
    </source>
</evidence>
<dbReference type="PANTHER" id="PTHR10887:SF517">
    <property type="entry name" value="RNA HELICASE NONSENSE MRNA REDUCING FACTOR"/>
    <property type="match status" value="1"/>
</dbReference>
<dbReference type="GO" id="GO:0005737">
    <property type="term" value="C:cytoplasm"/>
    <property type="evidence" value="ECO:0007669"/>
    <property type="project" value="TreeGrafter"/>
</dbReference>
<evidence type="ECO:0000313" key="5">
    <source>
        <dbReference type="Proteomes" id="UP001176517"/>
    </source>
</evidence>
<feature type="compositionally biased region" description="Low complexity" evidence="1">
    <location>
        <begin position="162"/>
        <end position="172"/>
    </location>
</feature>
<sequence>MRFKASSPSLMESWSKHLRHGLEKVPRLHIDGSSAVLLHPSPARWDWRQRATSRLLARARPPTQSSSSNRYTQQQQRGARRQAESSSAPQQRNASSAAGRSLAAHGAEADAAASVWANFGRTIPPQLKHLPRRVMPSQTLLLGSSGAASATASKKRTRTRKSSAASALAASTARRKVEKGKGKAREESDLGALADAVLGNPDLSALLQKHQSERENVMLPEIRAYAARLSKLLDLERDARRKEIEQRQARPIAKLVEQGIALDGLQAYWQGADSAAKPKKKKAGSPPGAGSAHATKKTAIFKLPAGQVMEWNRFRVGDKVELRHGSGALFLDAFGQSAEAGPSSGAGSAFGLTEKQLADVALQARDRAASSAQSASDPKSGQAGPPVGVILEKTPFRLRILFDLVPPALTNPALGAGKESLQQLMSHERFIDLENDLENCTSWRLDLGENDSAETRMRNALLALEHDIDVLERVDFLPPPPIASASTSVGAAAPSSNELEEMWIRSMTTPPPAFSQRSEYVLSGCKVLDTLLDMPPPSLRLIDSPPTGSQEPLQSRKAPSSTFDSDCRIRSWAKRYDRDDPIVMDGDPDLGGLNTSQVRAVAMMLRNRVSLVQGPPGTGKTRTIVETIRLLKQHFEAPQPILLTAHTNVAVDNLAEGCRQAGLRVVRAGSSKAAGGAVAELQTGEVDPTLRQGGHPGRPELVECTLENLMAKHPDKADLDVLTQRLTTARMRLGEMYLALESAGRSVSIVTDAGEFGSEGDDSAILPIMPGEPQSSGPKTSSKSLPRPAELMAMRKLVARLAQRVYFQTQTMLSHILHSADVVCTTALSATSIALRSIDFPVVFFDEGSMATEPVALVALVKGCEHLAIIGDHHQLPPVVTSAEARAGGLSKSLFERLMGDEQPEDAESTKAVPSTMLTVQHRMHPALSAFPNRTFYKNELQNGSRTEQLQPLETGFGTRTGSPYNVFLEHTAPEQKIDNSLQNQKEAGHACDLVASLLLRNPSLRGQDIGVVTPYAAQVLLLGRLIRSDLGDLIRRRMESILEKVDQAQRKQLMEQFAKTGTTLADRAKEALEVEVHTVDGFEGREKAAIIFSTVRTNSAGYVGFLADGRRLNVALTRAQRGLFVLGNLRTWECARLGDVGDREMERSDVGLLKEYASHLKQSGAVLPLDTEKFVM</sequence>
<dbReference type="EMBL" id="JAPDMZ010000023">
    <property type="protein sequence ID" value="KAK0555873.1"/>
    <property type="molecule type" value="Genomic_DNA"/>
</dbReference>
<feature type="compositionally biased region" description="Basic and acidic residues" evidence="1">
    <location>
        <begin position="179"/>
        <end position="188"/>
    </location>
</feature>